<evidence type="ECO:0000313" key="3">
    <source>
        <dbReference type="Proteomes" id="UP000290289"/>
    </source>
</evidence>
<dbReference type="AlphaFoldDB" id="A0A498KSC0"/>
<evidence type="ECO:0000313" key="2">
    <source>
        <dbReference type="EMBL" id="RXI09344.1"/>
    </source>
</evidence>
<sequence length="95" mass="10490">MSSVSVQQLSVQRPHWRHCKPKPFDHTSSTSPSQTTGEVNALKEEVTALKGQLTAQDEKMSIIVRALQMSFLQIPMPAPDLTTFDLPATSPNNTQ</sequence>
<feature type="compositionally biased region" description="Polar residues" evidence="1">
    <location>
        <begin position="26"/>
        <end position="38"/>
    </location>
</feature>
<feature type="region of interest" description="Disordered" evidence="1">
    <location>
        <begin position="1"/>
        <end position="39"/>
    </location>
</feature>
<organism evidence="2 3">
    <name type="scientific">Malus domestica</name>
    <name type="common">Apple</name>
    <name type="synonym">Pyrus malus</name>
    <dbReference type="NCBI Taxonomy" id="3750"/>
    <lineage>
        <taxon>Eukaryota</taxon>
        <taxon>Viridiplantae</taxon>
        <taxon>Streptophyta</taxon>
        <taxon>Embryophyta</taxon>
        <taxon>Tracheophyta</taxon>
        <taxon>Spermatophyta</taxon>
        <taxon>Magnoliopsida</taxon>
        <taxon>eudicotyledons</taxon>
        <taxon>Gunneridae</taxon>
        <taxon>Pentapetalae</taxon>
        <taxon>rosids</taxon>
        <taxon>fabids</taxon>
        <taxon>Rosales</taxon>
        <taxon>Rosaceae</taxon>
        <taxon>Amygdaloideae</taxon>
        <taxon>Maleae</taxon>
        <taxon>Malus</taxon>
    </lineage>
</organism>
<gene>
    <name evidence="2" type="ORF">DVH24_033961</name>
</gene>
<comment type="caution">
    <text evidence="2">The sequence shown here is derived from an EMBL/GenBank/DDBJ whole genome shotgun (WGS) entry which is preliminary data.</text>
</comment>
<protein>
    <submittedName>
        <fullName evidence="2">Uncharacterized protein</fullName>
    </submittedName>
</protein>
<name>A0A498KSC0_MALDO</name>
<proteinExistence type="predicted"/>
<keyword evidence="3" id="KW-1185">Reference proteome</keyword>
<dbReference type="Proteomes" id="UP000290289">
    <property type="component" value="Chromosome 1"/>
</dbReference>
<accession>A0A498KSC0</accession>
<dbReference type="EMBL" id="RDQH01000327">
    <property type="protein sequence ID" value="RXI09344.1"/>
    <property type="molecule type" value="Genomic_DNA"/>
</dbReference>
<feature type="compositionally biased region" description="Low complexity" evidence="1">
    <location>
        <begin position="1"/>
        <end position="12"/>
    </location>
</feature>
<reference evidence="2 3" key="1">
    <citation type="submission" date="2018-10" db="EMBL/GenBank/DDBJ databases">
        <title>A high-quality apple genome assembly.</title>
        <authorList>
            <person name="Hu J."/>
        </authorList>
    </citation>
    <scope>NUCLEOTIDE SEQUENCE [LARGE SCALE GENOMIC DNA]</scope>
    <source>
        <strain evidence="3">cv. HFTH1</strain>
        <tissue evidence="2">Young leaf</tissue>
    </source>
</reference>
<evidence type="ECO:0000256" key="1">
    <source>
        <dbReference type="SAM" id="MobiDB-lite"/>
    </source>
</evidence>